<gene>
    <name evidence="5" type="ORF">SAMN05421780_101627</name>
</gene>
<dbReference type="Pfam" id="PF09976">
    <property type="entry name" value="TPR_21"/>
    <property type="match status" value="1"/>
</dbReference>
<dbReference type="SUPFAM" id="SSF48452">
    <property type="entry name" value="TPR-like"/>
    <property type="match status" value="1"/>
</dbReference>
<feature type="transmembrane region" description="Helical" evidence="3">
    <location>
        <begin position="52"/>
        <end position="73"/>
    </location>
</feature>
<evidence type="ECO:0000313" key="6">
    <source>
        <dbReference type="Proteomes" id="UP000199514"/>
    </source>
</evidence>
<keyword evidence="6" id="KW-1185">Reference proteome</keyword>
<keyword evidence="3" id="KW-1133">Transmembrane helix</keyword>
<dbReference type="InterPro" id="IPR011990">
    <property type="entry name" value="TPR-like_helical_dom_sf"/>
</dbReference>
<dbReference type="Gene3D" id="1.25.40.10">
    <property type="entry name" value="Tetratricopeptide repeat domain"/>
    <property type="match status" value="1"/>
</dbReference>
<dbReference type="RefSeq" id="WP_091507118.1">
    <property type="nucleotide sequence ID" value="NZ_FOLE01000001.1"/>
</dbReference>
<proteinExistence type="predicted"/>
<feature type="repeat" description="TPR" evidence="1">
    <location>
        <begin position="159"/>
        <end position="192"/>
    </location>
</feature>
<accession>A0A1I1EB09</accession>
<name>A0A1I1EB09_9BACT</name>
<dbReference type="OrthoDB" id="9808622at2"/>
<feature type="region of interest" description="Disordered" evidence="2">
    <location>
        <begin position="1"/>
        <end position="27"/>
    </location>
</feature>
<dbReference type="STRING" id="927664.SAMN05421780_101627"/>
<keyword evidence="3" id="KW-0812">Transmembrane</keyword>
<keyword evidence="1" id="KW-0802">TPR repeat</keyword>
<dbReference type="EMBL" id="FOLE01000001">
    <property type="protein sequence ID" value="SFB82103.1"/>
    <property type="molecule type" value="Genomic_DNA"/>
</dbReference>
<evidence type="ECO:0000256" key="2">
    <source>
        <dbReference type="SAM" id="MobiDB-lite"/>
    </source>
</evidence>
<evidence type="ECO:0000313" key="5">
    <source>
        <dbReference type="EMBL" id="SFB82103.1"/>
    </source>
</evidence>
<dbReference type="Proteomes" id="UP000199514">
    <property type="component" value="Unassembled WGS sequence"/>
</dbReference>
<sequence length="247" mass="27286">MKLEKTPNEEVNKQASTENDIFPTEPTFMENPEVLSERFEKTEEFLEKNRNLVGGIAAGVLVVVAGLFFFYNYKKTQNEEAQKEMFQAVYAFEADSLKKALQGGGTGQGLEAIADEYSGTDAANLAEFYIAVAQLKQGKLDEALEAIGKFSSKDDLLQARAYCITGDIYMEKGSFSEAEANYKKAADLAPNKYLTPNYLLKLGLAQEKQNNFAGAAQTYATVTTKYFDAAEAAEAKKYQARAEQMAQ</sequence>
<keyword evidence="3" id="KW-0472">Membrane</keyword>
<evidence type="ECO:0000256" key="3">
    <source>
        <dbReference type="SAM" id="Phobius"/>
    </source>
</evidence>
<protein>
    <submittedName>
        <fullName evidence="5">Tetratricopeptide repeat-containing protein</fullName>
    </submittedName>
</protein>
<evidence type="ECO:0000259" key="4">
    <source>
        <dbReference type="Pfam" id="PF09976"/>
    </source>
</evidence>
<evidence type="ECO:0000256" key="1">
    <source>
        <dbReference type="PROSITE-ProRule" id="PRU00339"/>
    </source>
</evidence>
<dbReference type="InterPro" id="IPR019734">
    <property type="entry name" value="TPR_rpt"/>
</dbReference>
<dbReference type="Pfam" id="PF13174">
    <property type="entry name" value="TPR_6"/>
    <property type="match status" value="1"/>
</dbReference>
<dbReference type="InterPro" id="IPR018704">
    <property type="entry name" value="SecYEG/CpoB_TPR"/>
</dbReference>
<feature type="compositionally biased region" description="Basic and acidic residues" evidence="2">
    <location>
        <begin position="1"/>
        <end position="12"/>
    </location>
</feature>
<dbReference type="SMART" id="SM00028">
    <property type="entry name" value="TPR"/>
    <property type="match status" value="3"/>
</dbReference>
<feature type="domain" description="Ancillary SecYEG translocon subunit/Cell division coordinator CpoB TPR" evidence="4">
    <location>
        <begin position="109"/>
        <end position="192"/>
    </location>
</feature>
<organism evidence="5 6">
    <name type="scientific">Flexibacter flexilis DSM 6793</name>
    <dbReference type="NCBI Taxonomy" id="927664"/>
    <lineage>
        <taxon>Bacteria</taxon>
        <taxon>Pseudomonadati</taxon>
        <taxon>Bacteroidota</taxon>
        <taxon>Cytophagia</taxon>
        <taxon>Cytophagales</taxon>
        <taxon>Flexibacteraceae</taxon>
        <taxon>Flexibacter</taxon>
    </lineage>
</organism>
<reference evidence="5 6" key="1">
    <citation type="submission" date="2016-10" db="EMBL/GenBank/DDBJ databases">
        <authorList>
            <person name="de Groot N.N."/>
        </authorList>
    </citation>
    <scope>NUCLEOTIDE SEQUENCE [LARGE SCALE GENOMIC DNA]</scope>
    <source>
        <strain evidence="5 6">DSM 6793</strain>
    </source>
</reference>
<dbReference type="AlphaFoldDB" id="A0A1I1EB09"/>
<dbReference type="PROSITE" id="PS50005">
    <property type="entry name" value="TPR"/>
    <property type="match status" value="1"/>
</dbReference>